<keyword evidence="2" id="KW-1133">Transmembrane helix</keyword>
<sequence>MEAEIQEREEIFVREAVASKLANFVLLIDVAAGLMLILRPSDDFVCQDCLWVVKALGSVCTDAEDRNINKIPIQWWRPKHASSKASDEDRYAQCGASTEQEDTTRCRRSRSSHADDAKPRSRRSRRSSPDADRDRRPQPVPLVELELDEYGIPEGDSLRVLGTMVREVCRLYMPDDAIWSAVPVNQ</sequence>
<name>A0ABD3I4I3_9MARC</name>
<evidence type="ECO:0000256" key="1">
    <source>
        <dbReference type="SAM" id="MobiDB-lite"/>
    </source>
</evidence>
<evidence type="ECO:0000256" key="2">
    <source>
        <dbReference type="SAM" id="Phobius"/>
    </source>
</evidence>
<evidence type="ECO:0000313" key="4">
    <source>
        <dbReference type="Proteomes" id="UP001633002"/>
    </source>
</evidence>
<gene>
    <name evidence="3" type="ORF">R1sor_011341</name>
</gene>
<keyword evidence="2" id="KW-0472">Membrane</keyword>
<feature type="region of interest" description="Disordered" evidence="1">
    <location>
        <begin position="84"/>
        <end position="142"/>
    </location>
</feature>
<dbReference type="AlphaFoldDB" id="A0ABD3I4I3"/>
<evidence type="ECO:0000313" key="3">
    <source>
        <dbReference type="EMBL" id="KAL3697265.1"/>
    </source>
</evidence>
<keyword evidence="4" id="KW-1185">Reference proteome</keyword>
<comment type="caution">
    <text evidence="3">The sequence shown here is derived from an EMBL/GenBank/DDBJ whole genome shotgun (WGS) entry which is preliminary data.</text>
</comment>
<feature type="compositionally biased region" description="Basic and acidic residues" evidence="1">
    <location>
        <begin position="127"/>
        <end position="137"/>
    </location>
</feature>
<organism evidence="3 4">
    <name type="scientific">Riccia sorocarpa</name>
    <dbReference type="NCBI Taxonomy" id="122646"/>
    <lineage>
        <taxon>Eukaryota</taxon>
        <taxon>Viridiplantae</taxon>
        <taxon>Streptophyta</taxon>
        <taxon>Embryophyta</taxon>
        <taxon>Marchantiophyta</taxon>
        <taxon>Marchantiopsida</taxon>
        <taxon>Marchantiidae</taxon>
        <taxon>Marchantiales</taxon>
        <taxon>Ricciaceae</taxon>
        <taxon>Riccia</taxon>
    </lineage>
</organism>
<protein>
    <submittedName>
        <fullName evidence="3">Uncharacterized protein</fullName>
    </submittedName>
</protein>
<feature type="transmembrane region" description="Helical" evidence="2">
    <location>
        <begin position="21"/>
        <end position="38"/>
    </location>
</feature>
<keyword evidence="2" id="KW-0812">Transmembrane</keyword>
<accession>A0ABD3I4I3</accession>
<dbReference type="EMBL" id="JBJQOH010000002">
    <property type="protein sequence ID" value="KAL3697265.1"/>
    <property type="molecule type" value="Genomic_DNA"/>
</dbReference>
<proteinExistence type="predicted"/>
<dbReference type="Proteomes" id="UP001633002">
    <property type="component" value="Unassembled WGS sequence"/>
</dbReference>
<reference evidence="3 4" key="1">
    <citation type="submission" date="2024-09" db="EMBL/GenBank/DDBJ databases">
        <title>Chromosome-scale assembly of Riccia sorocarpa.</title>
        <authorList>
            <person name="Paukszto L."/>
        </authorList>
    </citation>
    <scope>NUCLEOTIDE SEQUENCE [LARGE SCALE GENOMIC DNA]</scope>
    <source>
        <strain evidence="3">LP-2024</strain>
        <tissue evidence="3">Aerial parts of the thallus</tissue>
    </source>
</reference>